<dbReference type="VEuPathDB" id="TriTrypDB:ECC02_001562"/>
<dbReference type="VEuPathDB" id="TriTrypDB:TcCLB.508909.70"/>
<dbReference type="VEuPathDB" id="TriTrypDB:TCSYLVIO_009036"/>
<dbReference type="VEuPathDB" id="TriTrypDB:TCDM_09070"/>
<evidence type="ECO:0000256" key="2">
    <source>
        <dbReference type="SAM" id="Phobius"/>
    </source>
</evidence>
<sequence>MLRDTPVCRFGTLSTALANIALFTANSIGVCDPFSVLVVGGAVFRTLLLPATIYGDCCLARVACALPELQDAHQDYKKIIDHPRAILWEKKVAAQKLKNDRERIFRNHHTDNVRLVLLHLVAMAGSWYSLCIPAQQLSEFVGASAVTSSMIVYAFGVTMDPTIGVAATLTLLNTRDHLQRRMGFNDGLDEWIRQIKRHMTLTWSAFVAVSLLGQFFAGPVFLSYLFPFQLAPVWMGISMMSSCKIILVNHTAPMRALFGIQDYPLTHGMHGTLTTAEAHEYRLEFTGVDAEERRDMWQTQKKALDYECNVRLHRMLKQIGLFDSVEEAEHEAENLRRKLDVVRDRQKKRKQEEERNDAELSSSMAFCEADIVGPSAESVAERHFDEIQAQNNARRQRGRGL</sequence>
<feature type="region of interest" description="Disordered" evidence="1">
    <location>
        <begin position="343"/>
        <end position="363"/>
    </location>
</feature>
<accession>A0A2V2VDX2</accession>
<dbReference type="VEuPathDB" id="TriTrypDB:C4B63_25g118"/>
<dbReference type="VEuPathDB" id="TriTrypDB:Tc_MARK_7709"/>
<dbReference type="VEuPathDB" id="TriTrypDB:TcBrA4_0032230"/>
<keyword evidence="2" id="KW-1133">Transmembrane helix</keyword>
<evidence type="ECO:0000313" key="3">
    <source>
        <dbReference type="EMBL" id="PWU94725.1"/>
    </source>
</evidence>
<organism evidence="3 4">
    <name type="scientific">Trypanosoma cruzi</name>
    <dbReference type="NCBI Taxonomy" id="5693"/>
    <lineage>
        <taxon>Eukaryota</taxon>
        <taxon>Discoba</taxon>
        <taxon>Euglenozoa</taxon>
        <taxon>Kinetoplastea</taxon>
        <taxon>Metakinetoplastina</taxon>
        <taxon>Trypanosomatida</taxon>
        <taxon>Trypanosomatidae</taxon>
        <taxon>Trypanosoma</taxon>
        <taxon>Schizotrypanum</taxon>
    </lineage>
</organism>
<dbReference type="OrthoDB" id="260937at2759"/>
<feature type="transmembrane region" description="Helical" evidence="2">
    <location>
        <begin position="113"/>
        <end position="130"/>
    </location>
</feature>
<dbReference type="VEuPathDB" id="TriTrypDB:TcYC6_0048320"/>
<dbReference type="Proteomes" id="UP000246121">
    <property type="component" value="Unassembled WGS sequence"/>
</dbReference>
<gene>
    <name evidence="3" type="ORF">C4B63_25g118</name>
</gene>
<dbReference type="VEuPathDB" id="TriTrypDB:TcG_07327"/>
<comment type="caution">
    <text evidence="3">The sequence shown here is derived from an EMBL/GenBank/DDBJ whole genome shotgun (WGS) entry which is preliminary data.</text>
</comment>
<proteinExistence type="predicted"/>
<dbReference type="VEuPathDB" id="TriTrypDB:TcCLB.506519.80"/>
<feature type="transmembrane region" description="Helical" evidence="2">
    <location>
        <begin position="201"/>
        <end position="222"/>
    </location>
</feature>
<evidence type="ECO:0000313" key="4">
    <source>
        <dbReference type="Proteomes" id="UP000246121"/>
    </source>
</evidence>
<dbReference type="VEuPathDB" id="TriTrypDB:TcCL_ESM08772"/>
<reference evidence="3 4" key="1">
    <citation type="journal article" date="2018" name="Microb. Genom.">
        <title>Expanding an expanded genome: long-read sequencing of Trypanosoma cruzi.</title>
        <authorList>
            <person name="Berna L."/>
            <person name="Rodriguez M."/>
            <person name="Chiribao M.L."/>
            <person name="Parodi-Talice A."/>
            <person name="Pita S."/>
            <person name="Rijo G."/>
            <person name="Alvarez-Valin F."/>
            <person name="Robello C."/>
        </authorList>
    </citation>
    <scope>NUCLEOTIDE SEQUENCE [LARGE SCALE GENOMIC DNA]</scope>
    <source>
        <strain evidence="3 4">Dm28c</strain>
    </source>
</reference>
<feature type="transmembrane region" description="Helical" evidence="2">
    <location>
        <begin position="150"/>
        <end position="172"/>
    </location>
</feature>
<feature type="region of interest" description="Disordered" evidence="1">
    <location>
        <begin position="382"/>
        <end position="401"/>
    </location>
</feature>
<keyword evidence="2" id="KW-0812">Transmembrane</keyword>
<protein>
    <submittedName>
        <fullName evidence="3">Uncharacterized protein</fullName>
    </submittedName>
</protein>
<dbReference type="VEuPathDB" id="TriTrypDB:C3747_24g315"/>
<evidence type="ECO:0000256" key="1">
    <source>
        <dbReference type="SAM" id="MobiDB-lite"/>
    </source>
</evidence>
<dbReference type="VEuPathDB" id="TriTrypDB:BCY84_16891"/>
<dbReference type="EMBL" id="PRFA01000025">
    <property type="protein sequence ID" value="PWU94725.1"/>
    <property type="molecule type" value="Genomic_DNA"/>
</dbReference>
<keyword evidence="2" id="KW-0472">Membrane</keyword>
<name>A0A2V2VDX2_TRYCR</name>
<dbReference type="AlphaFoldDB" id="A0A2V2VDX2"/>